<dbReference type="SUPFAM" id="SSF49562">
    <property type="entry name" value="C2 domain (Calcium/lipid-binding domain, CaLB)"/>
    <property type="match status" value="1"/>
</dbReference>
<dbReference type="SUPFAM" id="SSF48452">
    <property type="entry name" value="TPR-like"/>
    <property type="match status" value="1"/>
</dbReference>
<feature type="region of interest" description="Disordered" evidence="3">
    <location>
        <begin position="464"/>
        <end position="487"/>
    </location>
</feature>
<dbReference type="PANTHER" id="PTHR45911">
    <property type="entry name" value="C2 DOMAIN-CONTAINING PROTEIN"/>
    <property type="match status" value="1"/>
</dbReference>
<comment type="caution">
    <text evidence="5">The sequence shown here is derived from an EMBL/GenBank/DDBJ whole genome shotgun (WGS) entry which is preliminary data.</text>
</comment>
<evidence type="ECO:0000313" key="5">
    <source>
        <dbReference type="EMBL" id="KAJ5076942.1"/>
    </source>
</evidence>
<keyword evidence="1" id="KW-0479">Metal-binding</keyword>
<dbReference type="Gene3D" id="2.60.40.150">
    <property type="entry name" value="C2 domain"/>
    <property type="match status" value="1"/>
</dbReference>
<dbReference type="InterPro" id="IPR000008">
    <property type="entry name" value="C2_dom"/>
</dbReference>
<evidence type="ECO:0000256" key="2">
    <source>
        <dbReference type="ARBA" id="ARBA00022837"/>
    </source>
</evidence>
<dbReference type="InterPro" id="IPR035892">
    <property type="entry name" value="C2_domain_sf"/>
</dbReference>
<accession>A0A9Q0LQ61</accession>
<name>A0A9Q0LQ61_ANAIG</name>
<proteinExistence type="predicted"/>
<sequence>MEQIANLDIDVLAARNLSIKSSKVEINPYVIISIYDNFYRTNVVKNTTRPKWNVKFSIDIHNPFLKISIEVKSRNTNTNIENKDQFIGKIDINLGSLFERAITKNSTEIKIPLTWFAISANPKAISSNTKTDTNYKTEYNFQKDPQILMRIYYKFPQEWSQAYFGYICITQGYFEDAIQSLTEGILKTNSKDFLQVILYSLREICYELEKKYELATHDILLAIERLPTWGYGYFRTAILCLLNGEIKEGMEQFRRAQENEKDDPVFKLLLKRLENKIKNTKSIKAKDMKEFLFQNEEDSFVDYFIFSCQKSIIKSSSIFHTLTSQNQNLFTSSFPDDLPVLGSFIQDSTIISSPKTSFEIEEKIMNNSIPKNSTEKNQIENQIENQIKIHKKNKIKNEIQIQVQNEQVSNENNEKFNEFHPSFLTHRKSWLNFFSVPIEKDETNEKNIENRNVENKNVENKNIENKKLNSSQNLFSPKPSEIRKRRLKSQKKVKIQFGVIDDDDDD</sequence>
<dbReference type="AlphaFoldDB" id="A0A9Q0LQ61"/>
<organism evidence="5 6">
    <name type="scientific">Anaeramoeba ignava</name>
    <name type="common">Anaerobic marine amoeba</name>
    <dbReference type="NCBI Taxonomy" id="1746090"/>
    <lineage>
        <taxon>Eukaryota</taxon>
        <taxon>Metamonada</taxon>
        <taxon>Anaeramoebidae</taxon>
        <taxon>Anaeramoeba</taxon>
    </lineage>
</organism>
<dbReference type="EMBL" id="JAPDFW010000059">
    <property type="protein sequence ID" value="KAJ5076942.1"/>
    <property type="molecule type" value="Genomic_DNA"/>
</dbReference>
<dbReference type="OrthoDB" id="73919at2759"/>
<dbReference type="Pfam" id="PF00168">
    <property type="entry name" value="C2"/>
    <property type="match status" value="1"/>
</dbReference>
<reference evidence="5" key="1">
    <citation type="submission" date="2022-10" db="EMBL/GenBank/DDBJ databases">
        <title>Novel sulphate-reducing endosymbionts in the free-living metamonad Anaeramoeba.</title>
        <authorList>
            <person name="Jerlstrom-Hultqvist J."/>
            <person name="Cepicka I."/>
            <person name="Gallot-Lavallee L."/>
            <person name="Salas-Leiva D."/>
            <person name="Curtis B.A."/>
            <person name="Zahonova K."/>
            <person name="Pipaliya S."/>
            <person name="Dacks J."/>
            <person name="Roger A.J."/>
        </authorList>
    </citation>
    <scope>NUCLEOTIDE SEQUENCE</scope>
    <source>
        <strain evidence="5">BMAN</strain>
    </source>
</reference>
<protein>
    <submittedName>
        <fullName evidence="5">Extended synaptotagmin-like protein 2 isoform c</fullName>
    </submittedName>
</protein>
<dbReference type="PANTHER" id="PTHR45911:SF4">
    <property type="entry name" value="MULTIPLE C2 AND TRANSMEMBRANE DOMAIN-CONTAINING PROTEIN"/>
    <property type="match status" value="1"/>
</dbReference>
<dbReference type="GO" id="GO:0016020">
    <property type="term" value="C:membrane"/>
    <property type="evidence" value="ECO:0007669"/>
    <property type="project" value="TreeGrafter"/>
</dbReference>
<evidence type="ECO:0000256" key="1">
    <source>
        <dbReference type="ARBA" id="ARBA00022723"/>
    </source>
</evidence>
<dbReference type="SMART" id="SM00239">
    <property type="entry name" value="C2"/>
    <property type="match status" value="1"/>
</dbReference>
<keyword evidence="6" id="KW-1185">Reference proteome</keyword>
<dbReference type="Proteomes" id="UP001149090">
    <property type="component" value="Unassembled WGS sequence"/>
</dbReference>
<keyword evidence="2" id="KW-0106">Calcium</keyword>
<dbReference type="InterPro" id="IPR011990">
    <property type="entry name" value="TPR-like_helical_dom_sf"/>
</dbReference>
<dbReference type="PROSITE" id="PS50004">
    <property type="entry name" value="C2"/>
    <property type="match status" value="1"/>
</dbReference>
<feature type="domain" description="C2" evidence="4">
    <location>
        <begin position="1"/>
        <end position="107"/>
    </location>
</feature>
<evidence type="ECO:0000259" key="4">
    <source>
        <dbReference type="PROSITE" id="PS50004"/>
    </source>
</evidence>
<evidence type="ECO:0000313" key="6">
    <source>
        <dbReference type="Proteomes" id="UP001149090"/>
    </source>
</evidence>
<dbReference type="GO" id="GO:0005509">
    <property type="term" value="F:calcium ion binding"/>
    <property type="evidence" value="ECO:0007669"/>
    <property type="project" value="TreeGrafter"/>
</dbReference>
<gene>
    <name evidence="5" type="ORF">M0811_00262</name>
</gene>
<dbReference type="Gene3D" id="1.25.40.10">
    <property type="entry name" value="Tetratricopeptide repeat domain"/>
    <property type="match status" value="1"/>
</dbReference>
<evidence type="ECO:0000256" key="3">
    <source>
        <dbReference type="SAM" id="MobiDB-lite"/>
    </source>
</evidence>
<dbReference type="CDD" id="cd00030">
    <property type="entry name" value="C2"/>
    <property type="match status" value="1"/>
</dbReference>